<accession>A0AAV7TW30</accession>
<name>A0AAV7TW30_PLEWA</name>
<organism evidence="1 2">
    <name type="scientific">Pleurodeles waltl</name>
    <name type="common">Iberian ribbed newt</name>
    <dbReference type="NCBI Taxonomy" id="8319"/>
    <lineage>
        <taxon>Eukaryota</taxon>
        <taxon>Metazoa</taxon>
        <taxon>Chordata</taxon>
        <taxon>Craniata</taxon>
        <taxon>Vertebrata</taxon>
        <taxon>Euteleostomi</taxon>
        <taxon>Amphibia</taxon>
        <taxon>Batrachia</taxon>
        <taxon>Caudata</taxon>
        <taxon>Salamandroidea</taxon>
        <taxon>Salamandridae</taxon>
        <taxon>Pleurodelinae</taxon>
        <taxon>Pleurodeles</taxon>
    </lineage>
</organism>
<evidence type="ECO:0000313" key="1">
    <source>
        <dbReference type="EMBL" id="KAJ1180471.1"/>
    </source>
</evidence>
<proteinExistence type="predicted"/>
<dbReference type="EMBL" id="JANPWB010000006">
    <property type="protein sequence ID" value="KAJ1180471.1"/>
    <property type="molecule type" value="Genomic_DNA"/>
</dbReference>
<keyword evidence="2" id="KW-1185">Reference proteome</keyword>
<sequence>MRIKSRTGSVGVADSPTATLNSDYSGIRLSQSERALKAPSDVALTLNLTASENCPDEQANNMASTDTKMLQLIYGTIRELQTETRAESRRAREATKQVTMDFYKLEDQYTRGPKTIEHNITREEKEALHSLSGANDIIIKEADKGGAIVLMNKDDYIKKLTNN</sequence>
<reference evidence="1" key="1">
    <citation type="journal article" date="2022" name="bioRxiv">
        <title>Sequencing and chromosome-scale assembly of the giantPleurodeles waltlgenome.</title>
        <authorList>
            <person name="Brown T."/>
            <person name="Elewa A."/>
            <person name="Iarovenko S."/>
            <person name="Subramanian E."/>
            <person name="Araus A.J."/>
            <person name="Petzold A."/>
            <person name="Susuki M."/>
            <person name="Suzuki K.-i.T."/>
            <person name="Hayashi T."/>
            <person name="Toyoda A."/>
            <person name="Oliveira C."/>
            <person name="Osipova E."/>
            <person name="Leigh N.D."/>
            <person name="Simon A."/>
            <person name="Yun M.H."/>
        </authorList>
    </citation>
    <scope>NUCLEOTIDE SEQUENCE</scope>
    <source>
        <strain evidence="1">20211129_DDA</strain>
        <tissue evidence="1">Liver</tissue>
    </source>
</reference>
<evidence type="ECO:0000313" key="2">
    <source>
        <dbReference type="Proteomes" id="UP001066276"/>
    </source>
</evidence>
<dbReference type="Proteomes" id="UP001066276">
    <property type="component" value="Chromosome 3_2"/>
</dbReference>
<comment type="caution">
    <text evidence="1">The sequence shown here is derived from an EMBL/GenBank/DDBJ whole genome shotgun (WGS) entry which is preliminary data.</text>
</comment>
<dbReference type="AlphaFoldDB" id="A0AAV7TW30"/>
<gene>
    <name evidence="1" type="ORF">NDU88_005692</name>
</gene>
<protein>
    <submittedName>
        <fullName evidence="1">Uncharacterized protein</fullName>
    </submittedName>
</protein>